<feature type="compositionally biased region" description="Acidic residues" evidence="1">
    <location>
        <begin position="92"/>
        <end position="101"/>
    </location>
</feature>
<gene>
    <name evidence="2" type="ORF">BLX24_16740</name>
</gene>
<protein>
    <submittedName>
        <fullName evidence="2">Uncharacterized protein</fullName>
    </submittedName>
</protein>
<comment type="caution">
    <text evidence="2">The sequence shown here is derived from an EMBL/GenBank/DDBJ whole genome shotgun (WGS) entry which is preliminary data.</text>
</comment>
<feature type="compositionally biased region" description="Basic and acidic residues" evidence="1">
    <location>
        <begin position="80"/>
        <end position="90"/>
    </location>
</feature>
<feature type="compositionally biased region" description="Basic and acidic residues" evidence="1">
    <location>
        <begin position="59"/>
        <end position="70"/>
    </location>
</feature>
<dbReference type="OrthoDB" id="982933at2"/>
<evidence type="ECO:0000313" key="2">
    <source>
        <dbReference type="EMBL" id="OIN58164.1"/>
    </source>
</evidence>
<organism evidence="2 3">
    <name type="scientific">Arsenicibacter rosenii</name>
    <dbReference type="NCBI Taxonomy" id="1750698"/>
    <lineage>
        <taxon>Bacteria</taxon>
        <taxon>Pseudomonadati</taxon>
        <taxon>Bacteroidota</taxon>
        <taxon>Cytophagia</taxon>
        <taxon>Cytophagales</taxon>
        <taxon>Spirosomataceae</taxon>
        <taxon>Arsenicibacter</taxon>
    </lineage>
</organism>
<keyword evidence="3" id="KW-1185">Reference proteome</keyword>
<evidence type="ECO:0000313" key="3">
    <source>
        <dbReference type="Proteomes" id="UP000181790"/>
    </source>
</evidence>
<feature type="region of interest" description="Disordered" evidence="1">
    <location>
        <begin position="59"/>
        <end position="101"/>
    </location>
</feature>
<accession>A0A1S2VHE1</accession>
<reference evidence="2 3" key="1">
    <citation type="submission" date="2016-10" db="EMBL/GenBank/DDBJ databases">
        <title>Arsenicibacter rosenii gen. nov., sp. nov., an efficient arsenic-methylating bacterium isolated from an arsenic-contaminated paddy soil.</title>
        <authorList>
            <person name="Huang K."/>
        </authorList>
    </citation>
    <scope>NUCLEOTIDE SEQUENCE [LARGE SCALE GENOMIC DNA]</scope>
    <source>
        <strain evidence="2 3">SM-1</strain>
    </source>
</reference>
<dbReference type="EMBL" id="MORL01000008">
    <property type="protein sequence ID" value="OIN58164.1"/>
    <property type="molecule type" value="Genomic_DNA"/>
</dbReference>
<dbReference type="Proteomes" id="UP000181790">
    <property type="component" value="Unassembled WGS sequence"/>
</dbReference>
<dbReference type="RefSeq" id="WP_071504314.1">
    <property type="nucleotide sequence ID" value="NZ_MORL01000008.1"/>
</dbReference>
<evidence type="ECO:0000256" key="1">
    <source>
        <dbReference type="SAM" id="MobiDB-lite"/>
    </source>
</evidence>
<proteinExistence type="predicted"/>
<sequence length="101" mass="11851">MAKKKPNSDNPQGDKPRVHKDLEGFDIQINSFGEIVTSFEIDKINQFLNKTVDDKKLRHRKDLDELKGERSDDDFDEEEDNKKDDDHLDLSADLDDEDERF</sequence>
<feature type="compositionally biased region" description="Basic and acidic residues" evidence="1">
    <location>
        <begin position="12"/>
        <end position="22"/>
    </location>
</feature>
<name>A0A1S2VHE1_9BACT</name>
<feature type="region of interest" description="Disordered" evidence="1">
    <location>
        <begin position="1"/>
        <end position="22"/>
    </location>
</feature>
<dbReference type="AlphaFoldDB" id="A0A1S2VHE1"/>